<dbReference type="InterPro" id="IPR011778">
    <property type="entry name" value="Hydantoinase/dihydroPyrase"/>
</dbReference>
<sequence>MKKIIKNGTIVTAADTYKADILIENEKIALIGQDLNDSAAEVVDAEGNYIFPGGIDPHTHLEMPFGGTVSKDDFETGTIAAAHGGTTTVIDFCLTDKGKPLQNSIDQWHAKSKDKSVIDYSFHLMIGEMNDDVLEQLSSVIEDEGITSFKVFMAYKNVFQADDGTLFRTLEQAKKLGALVMVHAENGDVIDHLVNKALEAGQTDPIYHALTRPPEVEGEATGRAAELTGLADSQLYVVHVTCEEAVEAIAKARKKGYNVMGETCPQYLVLDQSYLEKPDFEGAKYVWSPPLREKHHQEVLWKALKTGDLQTLGSDQCSFDFKGQKDLGKGDFTKIPNGGPIIEDRVSILFSEGVKKGRISLNEFVDITSTKIAKTFGLFPQKGTISVGADADIVIFDPNVERTISVETSHMAADYNPFEGMKVTGQPVSVLSRGDYVIKNKEFVGKLGKGNYLKRSRYGELTSSKEELYQK</sequence>
<dbReference type="Pfam" id="PF01979">
    <property type="entry name" value="Amidohydro_1"/>
    <property type="match status" value="1"/>
</dbReference>
<reference evidence="7 8" key="1">
    <citation type="submission" date="2019-11" db="EMBL/GenBank/DDBJ databases">
        <title>Genome sequences of 17 halophilic strains isolated from different environments.</title>
        <authorList>
            <person name="Furrow R.E."/>
        </authorList>
    </citation>
    <scope>NUCLEOTIDE SEQUENCE [LARGE SCALE GENOMIC DNA]</scope>
    <source>
        <strain evidence="7 8">SL-4</strain>
    </source>
</reference>
<keyword evidence="4 7" id="KW-0378">Hydrolase</keyword>
<proteinExistence type="inferred from homology"/>
<comment type="similarity">
    <text evidence="2">Belongs to the metallo-dependent hydrolases superfamily. Hydantoinase/dihydropyrimidinase family.</text>
</comment>
<protein>
    <submittedName>
        <fullName evidence="7">Dihydropyrimidinase</fullName>
        <ecNumber evidence="7">3.5.2.2</ecNumber>
    </submittedName>
</protein>
<dbReference type="GO" id="GO:0004157">
    <property type="term" value="F:dihydropyrimidinase activity"/>
    <property type="evidence" value="ECO:0007669"/>
    <property type="project" value="UniProtKB-EC"/>
</dbReference>
<dbReference type="InterPro" id="IPR006680">
    <property type="entry name" value="Amidohydro-rel"/>
</dbReference>
<dbReference type="InterPro" id="IPR050378">
    <property type="entry name" value="Metallo-dep_Hydrolases_sf"/>
</dbReference>
<name>A0A845F910_9BACI</name>
<evidence type="ECO:0000313" key="7">
    <source>
        <dbReference type="EMBL" id="MYL70318.1"/>
    </source>
</evidence>
<dbReference type="GO" id="GO:0046872">
    <property type="term" value="F:metal ion binding"/>
    <property type="evidence" value="ECO:0007669"/>
    <property type="project" value="UniProtKB-KW"/>
</dbReference>
<dbReference type="FunFam" id="3.20.20.140:FF:000076">
    <property type="entry name" value="Dihydropyrimidinase like 2"/>
    <property type="match status" value="1"/>
</dbReference>
<comment type="cofactor">
    <cofactor evidence="1">
        <name>Zn(2+)</name>
        <dbReference type="ChEBI" id="CHEBI:29105"/>
    </cofactor>
</comment>
<evidence type="ECO:0000259" key="6">
    <source>
        <dbReference type="Pfam" id="PF01979"/>
    </source>
</evidence>
<feature type="domain" description="Amidohydrolase-related" evidence="6">
    <location>
        <begin position="49"/>
        <end position="435"/>
    </location>
</feature>
<dbReference type="EC" id="3.5.2.2" evidence="7"/>
<comment type="PTM">
    <text evidence="5">Carbamylation allows a single lysine to coordinate two divalent metal cations.</text>
</comment>
<gene>
    <name evidence="7" type="primary">hydA</name>
    <name evidence="7" type="ORF">GLW00_05630</name>
</gene>
<dbReference type="GO" id="GO:0005829">
    <property type="term" value="C:cytosol"/>
    <property type="evidence" value="ECO:0007669"/>
    <property type="project" value="TreeGrafter"/>
</dbReference>
<dbReference type="SUPFAM" id="SSF51338">
    <property type="entry name" value="Composite domain of metallo-dependent hydrolases"/>
    <property type="match status" value="1"/>
</dbReference>
<dbReference type="NCBIfam" id="TIGR02033">
    <property type="entry name" value="D-hydantoinase"/>
    <property type="match status" value="1"/>
</dbReference>
<dbReference type="CDD" id="cd01314">
    <property type="entry name" value="D-HYD"/>
    <property type="match status" value="1"/>
</dbReference>
<dbReference type="GeneID" id="78006462"/>
<dbReference type="OrthoDB" id="9765462at2"/>
<accession>A0A845F910</accession>
<evidence type="ECO:0000256" key="3">
    <source>
        <dbReference type="ARBA" id="ARBA00022723"/>
    </source>
</evidence>
<dbReference type="Gene3D" id="2.30.40.10">
    <property type="entry name" value="Urease, subunit C, domain 1"/>
    <property type="match status" value="1"/>
</dbReference>
<dbReference type="SUPFAM" id="SSF51556">
    <property type="entry name" value="Metallo-dependent hydrolases"/>
    <property type="match status" value="1"/>
</dbReference>
<evidence type="ECO:0000256" key="5">
    <source>
        <dbReference type="PIRSR" id="PIRSR611778-50"/>
    </source>
</evidence>
<dbReference type="Gene3D" id="3.20.20.140">
    <property type="entry name" value="Metal-dependent hydrolases"/>
    <property type="match status" value="1"/>
</dbReference>
<feature type="modified residue" description="N6-carboxylysine" evidence="5">
    <location>
        <position position="150"/>
    </location>
</feature>
<comment type="caution">
    <text evidence="7">The sequence shown here is derived from an EMBL/GenBank/DDBJ whole genome shotgun (WGS) entry which is preliminary data.</text>
</comment>
<dbReference type="Proteomes" id="UP000450457">
    <property type="component" value="Unassembled WGS sequence"/>
</dbReference>
<dbReference type="EMBL" id="WMFA01000002">
    <property type="protein sequence ID" value="MYL70318.1"/>
    <property type="molecule type" value="Genomic_DNA"/>
</dbReference>
<dbReference type="InterPro" id="IPR032466">
    <property type="entry name" value="Metal_Hydrolase"/>
</dbReference>
<organism evidence="7 8">
    <name type="scientific">Halobacillus litoralis</name>
    <dbReference type="NCBI Taxonomy" id="45668"/>
    <lineage>
        <taxon>Bacteria</taxon>
        <taxon>Bacillati</taxon>
        <taxon>Bacillota</taxon>
        <taxon>Bacilli</taxon>
        <taxon>Bacillales</taxon>
        <taxon>Bacillaceae</taxon>
        <taxon>Halobacillus</taxon>
    </lineage>
</organism>
<evidence type="ECO:0000256" key="4">
    <source>
        <dbReference type="ARBA" id="ARBA00022801"/>
    </source>
</evidence>
<dbReference type="PANTHER" id="PTHR11647">
    <property type="entry name" value="HYDRANTOINASE/DIHYDROPYRIMIDINASE FAMILY MEMBER"/>
    <property type="match status" value="1"/>
</dbReference>
<dbReference type="PANTHER" id="PTHR11647:SF1">
    <property type="entry name" value="COLLAPSIN RESPONSE MEDIATOR PROTEIN"/>
    <property type="match status" value="1"/>
</dbReference>
<evidence type="ECO:0000256" key="2">
    <source>
        <dbReference type="ARBA" id="ARBA00008829"/>
    </source>
</evidence>
<evidence type="ECO:0000256" key="1">
    <source>
        <dbReference type="ARBA" id="ARBA00001947"/>
    </source>
</evidence>
<keyword evidence="3" id="KW-0479">Metal-binding</keyword>
<evidence type="ECO:0000313" key="8">
    <source>
        <dbReference type="Proteomes" id="UP000450457"/>
    </source>
</evidence>
<dbReference type="AlphaFoldDB" id="A0A845F910"/>
<dbReference type="RefSeq" id="WP_160912084.1">
    <property type="nucleotide sequence ID" value="NZ_WMFA01000002.1"/>
</dbReference>
<dbReference type="InterPro" id="IPR011059">
    <property type="entry name" value="Metal-dep_hydrolase_composite"/>
</dbReference>